<proteinExistence type="predicted"/>
<sequence length="135" mass="16136">MDLRVWIKRLFIISAFIACFTCYARPDYNLPLFAFAYLLWDQQKPESQKVKLIYLFVFTALFDLIWIFYWWAFWNSQDYQEEWASGIQSFILFLSFVNFLIKLVIVALGWQSEQECKQALSLDGFLHNAQSLANF</sequence>
<dbReference type="AlphaFoldDB" id="A0A0V0R8Q6"/>
<reference evidence="2 3" key="1">
    <citation type="journal article" date="2015" name="Sci. Rep.">
        <title>Genome of the facultative scuticociliatosis pathogen Pseudocohnilembus persalinus provides insight into its virulence through horizontal gene transfer.</title>
        <authorList>
            <person name="Xiong J."/>
            <person name="Wang G."/>
            <person name="Cheng J."/>
            <person name="Tian M."/>
            <person name="Pan X."/>
            <person name="Warren A."/>
            <person name="Jiang C."/>
            <person name="Yuan D."/>
            <person name="Miao W."/>
        </authorList>
    </citation>
    <scope>NUCLEOTIDE SEQUENCE [LARGE SCALE GENOMIC DNA]</scope>
    <source>
        <strain evidence="2">36N120E</strain>
    </source>
</reference>
<name>A0A0V0R8Q6_PSEPJ</name>
<feature type="transmembrane region" description="Helical" evidence="1">
    <location>
        <begin position="52"/>
        <end position="74"/>
    </location>
</feature>
<dbReference type="EMBL" id="LDAU01000015">
    <property type="protein sequence ID" value="KRX10875.1"/>
    <property type="molecule type" value="Genomic_DNA"/>
</dbReference>
<dbReference type="OMA" id="YQEEWAS"/>
<keyword evidence="3" id="KW-1185">Reference proteome</keyword>
<keyword evidence="1" id="KW-0812">Transmembrane</keyword>
<evidence type="ECO:0000313" key="3">
    <source>
        <dbReference type="Proteomes" id="UP000054937"/>
    </source>
</evidence>
<gene>
    <name evidence="2" type="ORF">PPERSA_03092</name>
</gene>
<organism evidence="2 3">
    <name type="scientific">Pseudocohnilembus persalinus</name>
    <name type="common">Ciliate</name>
    <dbReference type="NCBI Taxonomy" id="266149"/>
    <lineage>
        <taxon>Eukaryota</taxon>
        <taxon>Sar</taxon>
        <taxon>Alveolata</taxon>
        <taxon>Ciliophora</taxon>
        <taxon>Intramacronucleata</taxon>
        <taxon>Oligohymenophorea</taxon>
        <taxon>Scuticociliatia</taxon>
        <taxon>Philasterida</taxon>
        <taxon>Pseudocohnilembidae</taxon>
        <taxon>Pseudocohnilembus</taxon>
    </lineage>
</organism>
<evidence type="ECO:0000256" key="1">
    <source>
        <dbReference type="SAM" id="Phobius"/>
    </source>
</evidence>
<comment type="caution">
    <text evidence="2">The sequence shown here is derived from an EMBL/GenBank/DDBJ whole genome shotgun (WGS) entry which is preliminary data.</text>
</comment>
<dbReference type="Proteomes" id="UP000054937">
    <property type="component" value="Unassembled WGS sequence"/>
</dbReference>
<protein>
    <recommendedName>
        <fullName evidence="4">Transmembrane protein</fullName>
    </recommendedName>
</protein>
<dbReference type="OrthoDB" id="282306at2759"/>
<feature type="transmembrane region" description="Helical" evidence="1">
    <location>
        <begin position="86"/>
        <end position="110"/>
    </location>
</feature>
<keyword evidence="1" id="KW-0472">Membrane</keyword>
<evidence type="ECO:0000313" key="2">
    <source>
        <dbReference type="EMBL" id="KRX10875.1"/>
    </source>
</evidence>
<dbReference type="InParanoid" id="A0A0V0R8Q6"/>
<keyword evidence="1" id="KW-1133">Transmembrane helix</keyword>
<accession>A0A0V0R8Q6</accession>
<evidence type="ECO:0008006" key="4">
    <source>
        <dbReference type="Google" id="ProtNLM"/>
    </source>
</evidence>